<protein>
    <submittedName>
        <fullName evidence="2">Uncharacterized protein</fullName>
    </submittedName>
</protein>
<evidence type="ECO:0000313" key="3">
    <source>
        <dbReference type="Proteomes" id="UP001328107"/>
    </source>
</evidence>
<feature type="region of interest" description="Disordered" evidence="1">
    <location>
        <begin position="1"/>
        <end position="27"/>
    </location>
</feature>
<gene>
    <name evidence="2" type="ORF">PMAYCL1PPCAC_05599</name>
</gene>
<feature type="compositionally biased region" description="Acidic residues" evidence="1">
    <location>
        <begin position="1"/>
        <end position="13"/>
    </location>
</feature>
<feature type="non-terminal residue" evidence="2">
    <location>
        <position position="100"/>
    </location>
</feature>
<dbReference type="AlphaFoldDB" id="A0AAN5CAY0"/>
<dbReference type="EMBL" id="BTRK01000002">
    <property type="protein sequence ID" value="GMR35404.1"/>
    <property type="molecule type" value="Genomic_DNA"/>
</dbReference>
<keyword evidence="3" id="KW-1185">Reference proteome</keyword>
<reference evidence="3" key="1">
    <citation type="submission" date="2022-10" db="EMBL/GenBank/DDBJ databases">
        <title>Genome assembly of Pristionchus species.</title>
        <authorList>
            <person name="Yoshida K."/>
            <person name="Sommer R.J."/>
        </authorList>
    </citation>
    <scope>NUCLEOTIDE SEQUENCE [LARGE SCALE GENOMIC DNA]</scope>
    <source>
        <strain evidence="3">RS5460</strain>
    </source>
</reference>
<organism evidence="2 3">
    <name type="scientific">Pristionchus mayeri</name>
    <dbReference type="NCBI Taxonomy" id="1317129"/>
    <lineage>
        <taxon>Eukaryota</taxon>
        <taxon>Metazoa</taxon>
        <taxon>Ecdysozoa</taxon>
        <taxon>Nematoda</taxon>
        <taxon>Chromadorea</taxon>
        <taxon>Rhabditida</taxon>
        <taxon>Rhabditina</taxon>
        <taxon>Diplogasteromorpha</taxon>
        <taxon>Diplogasteroidea</taxon>
        <taxon>Neodiplogasteridae</taxon>
        <taxon>Pristionchus</taxon>
    </lineage>
</organism>
<accession>A0AAN5CAY0</accession>
<evidence type="ECO:0000256" key="1">
    <source>
        <dbReference type="SAM" id="MobiDB-lite"/>
    </source>
</evidence>
<proteinExistence type="predicted"/>
<comment type="caution">
    <text evidence="2">The sequence shown here is derived from an EMBL/GenBank/DDBJ whole genome shotgun (WGS) entry which is preliminary data.</text>
</comment>
<evidence type="ECO:0000313" key="2">
    <source>
        <dbReference type="EMBL" id="GMR35404.1"/>
    </source>
</evidence>
<name>A0AAN5CAY0_9BILA</name>
<sequence>TRDDVADEAEGGADDGRIASVNCGQGGRNQTRLVQHRVDLLRPRARMVGEVAVVGEHRERQQRILKDVFVPFEATHGLRDRRQEHSSCLKKKIHVSAAQN</sequence>
<dbReference type="Proteomes" id="UP001328107">
    <property type="component" value="Unassembled WGS sequence"/>
</dbReference>
<feature type="non-terminal residue" evidence="2">
    <location>
        <position position="1"/>
    </location>
</feature>